<protein>
    <recommendedName>
        <fullName evidence="1">EFHB C-terminal EF-hand domain-containing protein</fullName>
    </recommendedName>
</protein>
<dbReference type="VEuPathDB" id="VectorBase:GBRI002115"/>
<sequence>MAYKGKYIDRNPNMLAAGKIQESDAIFGDLLKTRSNEDQDLAAYAMRYECQQKREKHEYYTASPFLPVGSLHEIMNPELKKSRFVSFREKLLEGMYFPKHELGKPFVVHSKPKELTNENMTYGSSLRRSESVDGVLFPKKTASQVNREYIEWHDKYLISHKHYFPSEKINRHYSGNFDRNSSFGVVFNVDRTGKMVKKILQESKCGLSTVNKTQKRFLERTCPSLGKRIDRYGLHLDPNVIRGKPCVPDECNARELVEPLNPCKEETGFSKAVDHVYKLRHNLFKRDNFHMQDLILLLRKHDERDTGYVTMESIWQVMYNLRIHVNVDKLRMAALGFNVIIDEGLPTERLHIDKFWKMLDVHYPLPHIESSKSFHDNKDTTYRLLCKDYNKPLGSLFISYHDRSNDETSTRASDLVSPTIPLQFGLVPSDFEILRSKEQLRKIFRHVLVDDFDHIWELTRARLKGDENCEISVNDLRQTMILSVPDIKNA</sequence>
<proteinExistence type="predicted"/>
<name>A0A1A9W0N3_9MUSC</name>
<dbReference type="Pfam" id="PF25325">
    <property type="entry name" value="EF-hand_EFHB_C"/>
    <property type="match status" value="1"/>
</dbReference>
<reference evidence="3" key="1">
    <citation type="submission" date="2014-03" db="EMBL/GenBank/DDBJ databases">
        <authorList>
            <person name="Aksoy S."/>
            <person name="Warren W."/>
            <person name="Wilson R.K."/>
        </authorList>
    </citation>
    <scope>NUCLEOTIDE SEQUENCE [LARGE SCALE GENOMIC DNA]</scope>
    <source>
        <strain evidence="3">IAEA</strain>
    </source>
</reference>
<reference evidence="2" key="2">
    <citation type="submission" date="2020-05" db="UniProtKB">
        <authorList>
            <consortium name="EnsemblMetazoa"/>
        </authorList>
    </citation>
    <scope>IDENTIFICATION</scope>
    <source>
        <strain evidence="2">IAEA</strain>
    </source>
</reference>
<dbReference type="STRING" id="37001.A0A1A9W0N3"/>
<dbReference type="InterPro" id="IPR057428">
    <property type="entry name" value="EFHB_EF-hand_C"/>
</dbReference>
<evidence type="ECO:0000259" key="1">
    <source>
        <dbReference type="Pfam" id="PF25325"/>
    </source>
</evidence>
<organism evidence="2 3">
    <name type="scientific">Glossina brevipalpis</name>
    <dbReference type="NCBI Taxonomy" id="37001"/>
    <lineage>
        <taxon>Eukaryota</taxon>
        <taxon>Metazoa</taxon>
        <taxon>Ecdysozoa</taxon>
        <taxon>Arthropoda</taxon>
        <taxon>Hexapoda</taxon>
        <taxon>Insecta</taxon>
        <taxon>Pterygota</taxon>
        <taxon>Neoptera</taxon>
        <taxon>Endopterygota</taxon>
        <taxon>Diptera</taxon>
        <taxon>Brachycera</taxon>
        <taxon>Muscomorpha</taxon>
        <taxon>Hippoboscoidea</taxon>
        <taxon>Glossinidae</taxon>
        <taxon>Glossina</taxon>
    </lineage>
</organism>
<dbReference type="EnsemblMetazoa" id="GBRI002115-RA">
    <property type="protein sequence ID" value="GBRI002115-PA"/>
    <property type="gene ID" value="GBRI002115"/>
</dbReference>
<accession>A0A1A9W0N3</accession>
<evidence type="ECO:0000313" key="2">
    <source>
        <dbReference type="EnsemblMetazoa" id="GBRI002115-PA"/>
    </source>
</evidence>
<dbReference type="Proteomes" id="UP000091820">
    <property type="component" value="Unassembled WGS sequence"/>
</dbReference>
<feature type="domain" description="EFHB C-terminal EF-hand" evidence="1">
    <location>
        <begin position="414"/>
        <end position="480"/>
    </location>
</feature>
<keyword evidence="3" id="KW-1185">Reference proteome</keyword>
<dbReference type="AlphaFoldDB" id="A0A1A9W0N3"/>
<evidence type="ECO:0000313" key="3">
    <source>
        <dbReference type="Proteomes" id="UP000091820"/>
    </source>
</evidence>